<organism evidence="1 2">
    <name type="scientific">Camellia lanceoleosa</name>
    <dbReference type="NCBI Taxonomy" id="1840588"/>
    <lineage>
        <taxon>Eukaryota</taxon>
        <taxon>Viridiplantae</taxon>
        <taxon>Streptophyta</taxon>
        <taxon>Embryophyta</taxon>
        <taxon>Tracheophyta</taxon>
        <taxon>Spermatophyta</taxon>
        <taxon>Magnoliopsida</taxon>
        <taxon>eudicotyledons</taxon>
        <taxon>Gunneridae</taxon>
        <taxon>Pentapetalae</taxon>
        <taxon>asterids</taxon>
        <taxon>Ericales</taxon>
        <taxon>Theaceae</taxon>
        <taxon>Camellia</taxon>
    </lineage>
</organism>
<accession>A0ACC0HZV4</accession>
<dbReference type="Proteomes" id="UP001060215">
    <property type="component" value="Chromosome 2"/>
</dbReference>
<evidence type="ECO:0000313" key="2">
    <source>
        <dbReference type="Proteomes" id="UP001060215"/>
    </source>
</evidence>
<reference evidence="1 2" key="1">
    <citation type="journal article" date="2022" name="Plant J.">
        <title>Chromosome-level genome of Camellia lanceoleosa provides a valuable resource for understanding genome evolution and self-incompatibility.</title>
        <authorList>
            <person name="Gong W."/>
            <person name="Xiao S."/>
            <person name="Wang L."/>
            <person name="Liao Z."/>
            <person name="Chang Y."/>
            <person name="Mo W."/>
            <person name="Hu G."/>
            <person name="Li W."/>
            <person name="Zhao G."/>
            <person name="Zhu H."/>
            <person name="Hu X."/>
            <person name="Ji K."/>
            <person name="Xiang X."/>
            <person name="Song Q."/>
            <person name="Yuan D."/>
            <person name="Jin S."/>
            <person name="Zhang L."/>
        </authorList>
    </citation>
    <scope>NUCLEOTIDE SEQUENCE [LARGE SCALE GENOMIC DNA]</scope>
    <source>
        <strain evidence="1">SQ_2022a</strain>
    </source>
</reference>
<comment type="caution">
    <text evidence="1">The sequence shown here is derived from an EMBL/GenBank/DDBJ whole genome shotgun (WGS) entry which is preliminary data.</text>
</comment>
<sequence length="70" mass="7638">MASNNKNGRLSKHDGPSDNSICAPNAGGICIPKTSMNKPKKPAKQDQKPRDNKKKVENALPKVEKEIPIM</sequence>
<gene>
    <name evidence="1" type="ORF">LOK49_LG04G01774</name>
</gene>
<keyword evidence="2" id="KW-1185">Reference proteome</keyword>
<dbReference type="EMBL" id="CM045759">
    <property type="protein sequence ID" value="KAI8018575.1"/>
    <property type="molecule type" value="Genomic_DNA"/>
</dbReference>
<protein>
    <submittedName>
        <fullName evidence="1">Uncharacterized protein</fullName>
    </submittedName>
</protein>
<evidence type="ECO:0000313" key="1">
    <source>
        <dbReference type="EMBL" id="KAI8018575.1"/>
    </source>
</evidence>
<proteinExistence type="predicted"/>
<name>A0ACC0HZV4_9ERIC</name>